<dbReference type="Gene3D" id="1.20.1250.20">
    <property type="entry name" value="MFS general substrate transporter like domains"/>
    <property type="match status" value="2"/>
</dbReference>
<evidence type="ECO:0000256" key="4">
    <source>
        <dbReference type="ARBA" id="ARBA00022989"/>
    </source>
</evidence>
<dbReference type="AlphaFoldDB" id="A0A2U1NXM7"/>
<comment type="similarity">
    <text evidence="2">Belongs to the major facilitator superfamily. Proton-dependent oligopeptide transporter (POT/PTR) (TC 2.A.17) family.</text>
</comment>
<evidence type="ECO:0000256" key="6">
    <source>
        <dbReference type="ARBA" id="ARBA00044504"/>
    </source>
</evidence>
<keyword evidence="4 7" id="KW-1133">Transmembrane helix</keyword>
<evidence type="ECO:0000256" key="7">
    <source>
        <dbReference type="SAM" id="Phobius"/>
    </source>
</evidence>
<sequence length="584" mass="64983">MTISFYKFSVSRRQVLISQATESPPGFTNTTSSPSPESANPVLFVAKFHKSKYSRTNLHLIPHYASQPQRLTEEPVEVQRKSKRNIGGWGPAFLLLANQSLATFAFFGVGVNLVLFLTRVMDQGNADAANTVSKWTGTVYLCSLLGAFLSDSYWGRYLTCAVFQGYGGHQPTLATLGADQFDESDPKYKGKGSKGAFFAYFYAALNIGSLFSNTILVYYEDIGHWTTGFWVSMGATVVALLSFLCGSFHYRYVKPSGNPLPRVAQVFVAACRKYKVRDYDEKQLYEVEGVESAIKGSRKILHSEEFKCLDKAAIVTERDLSGPQNHWRLCTVTQVEEAKCVIRMLPIWLCTIIYSVIFTQMASLFVEQGAAMNAYIGNFHLPAASMSVFDIVSVLMCTLIYRRVLVPLAGRLSGNPKGLTELQRMGVGLIIGLFAMVAAGVTEVERLKRSIPDKHSSTMSIFWQVPQYVLVGASEVFMYVGQLEFFNSQAPDGIKSFGSSLCMASISLGNYVSSLLVHMVMSITAKGDEVGWIPENLNDGHMERFYFLIAILTVFDFILYVYCAKRYKCMSVEENGTEPKKEQV</sequence>
<feature type="transmembrane region" description="Helical" evidence="7">
    <location>
        <begin position="461"/>
        <end position="480"/>
    </location>
</feature>
<dbReference type="PANTHER" id="PTHR11654">
    <property type="entry name" value="OLIGOPEPTIDE TRANSPORTER-RELATED"/>
    <property type="match status" value="1"/>
</dbReference>
<proteinExistence type="inferred from homology"/>
<reference evidence="8 9" key="1">
    <citation type="journal article" date="2018" name="Mol. Plant">
        <title>The genome of Artemisia annua provides insight into the evolution of Asteraceae family and artemisinin biosynthesis.</title>
        <authorList>
            <person name="Shen Q."/>
            <person name="Zhang L."/>
            <person name="Liao Z."/>
            <person name="Wang S."/>
            <person name="Yan T."/>
            <person name="Shi P."/>
            <person name="Liu M."/>
            <person name="Fu X."/>
            <person name="Pan Q."/>
            <person name="Wang Y."/>
            <person name="Lv Z."/>
            <person name="Lu X."/>
            <person name="Zhang F."/>
            <person name="Jiang W."/>
            <person name="Ma Y."/>
            <person name="Chen M."/>
            <person name="Hao X."/>
            <person name="Li L."/>
            <person name="Tang Y."/>
            <person name="Lv G."/>
            <person name="Zhou Y."/>
            <person name="Sun X."/>
            <person name="Brodelius P.E."/>
            <person name="Rose J.K.C."/>
            <person name="Tang K."/>
        </authorList>
    </citation>
    <scope>NUCLEOTIDE SEQUENCE [LARGE SCALE GENOMIC DNA]</scope>
    <source>
        <strain evidence="9">cv. Huhao1</strain>
        <tissue evidence="8">Leaf</tissue>
    </source>
</reference>
<dbReference type="Proteomes" id="UP000245207">
    <property type="component" value="Unassembled WGS sequence"/>
</dbReference>
<comment type="similarity">
    <text evidence="6">Belongs to the major facilitator superfamily. Phosphate:H(+) symporter (TC 2.A.1.9) family.</text>
</comment>
<feature type="transmembrane region" description="Helical" evidence="7">
    <location>
        <begin position="378"/>
        <end position="401"/>
    </location>
</feature>
<evidence type="ECO:0000256" key="3">
    <source>
        <dbReference type="ARBA" id="ARBA00022692"/>
    </source>
</evidence>
<accession>A0A2U1NXM7</accession>
<dbReference type="Pfam" id="PF00854">
    <property type="entry name" value="PTR2"/>
    <property type="match status" value="1"/>
</dbReference>
<dbReference type="GO" id="GO:0016020">
    <property type="term" value="C:membrane"/>
    <property type="evidence" value="ECO:0007669"/>
    <property type="project" value="UniProtKB-SubCell"/>
</dbReference>
<keyword evidence="5 7" id="KW-0472">Membrane</keyword>
<dbReference type="OrthoDB" id="8904098at2759"/>
<dbReference type="EMBL" id="PKPP01002011">
    <property type="protein sequence ID" value="PWA78272.1"/>
    <property type="molecule type" value="Genomic_DNA"/>
</dbReference>
<keyword evidence="9" id="KW-1185">Reference proteome</keyword>
<feature type="transmembrane region" description="Helical" evidence="7">
    <location>
        <begin position="422"/>
        <end position="441"/>
    </location>
</feature>
<evidence type="ECO:0000256" key="1">
    <source>
        <dbReference type="ARBA" id="ARBA00004141"/>
    </source>
</evidence>
<dbReference type="InterPro" id="IPR036259">
    <property type="entry name" value="MFS_trans_sf"/>
</dbReference>
<keyword evidence="3 7" id="KW-0812">Transmembrane</keyword>
<dbReference type="SUPFAM" id="SSF103473">
    <property type="entry name" value="MFS general substrate transporter"/>
    <property type="match status" value="1"/>
</dbReference>
<feature type="transmembrane region" description="Helical" evidence="7">
    <location>
        <begin position="225"/>
        <end position="245"/>
    </location>
</feature>
<evidence type="ECO:0000256" key="5">
    <source>
        <dbReference type="ARBA" id="ARBA00023136"/>
    </source>
</evidence>
<feature type="transmembrane region" description="Helical" evidence="7">
    <location>
        <begin position="501"/>
        <end position="525"/>
    </location>
</feature>
<comment type="caution">
    <text evidence="8">The sequence shown here is derived from an EMBL/GenBank/DDBJ whole genome shotgun (WGS) entry which is preliminary data.</text>
</comment>
<feature type="transmembrane region" description="Helical" evidence="7">
    <location>
        <begin position="197"/>
        <end position="219"/>
    </location>
</feature>
<gene>
    <name evidence="8" type="ORF">CTI12_AA192550</name>
</gene>
<evidence type="ECO:0000256" key="2">
    <source>
        <dbReference type="ARBA" id="ARBA00005982"/>
    </source>
</evidence>
<feature type="transmembrane region" description="Helical" evidence="7">
    <location>
        <begin position="345"/>
        <end position="366"/>
    </location>
</feature>
<feature type="transmembrane region" description="Helical" evidence="7">
    <location>
        <begin position="89"/>
        <end position="117"/>
    </location>
</feature>
<organism evidence="8 9">
    <name type="scientific">Artemisia annua</name>
    <name type="common">Sweet wormwood</name>
    <dbReference type="NCBI Taxonomy" id="35608"/>
    <lineage>
        <taxon>Eukaryota</taxon>
        <taxon>Viridiplantae</taxon>
        <taxon>Streptophyta</taxon>
        <taxon>Embryophyta</taxon>
        <taxon>Tracheophyta</taxon>
        <taxon>Spermatophyta</taxon>
        <taxon>Magnoliopsida</taxon>
        <taxon>eudicotyledons</taxon>
        <taxon>Gunneridae</taxon>
        <taxon>Pentapetalae</taxon>
        <taxon>asterids</taxon>
        <taxon>campanulids</taxon>
        <taxon>Asterales</taxon>
        <taxon>Asteraceae</taxon>
        <taxon>Asteroideae</taxon>
        <taxon>Anthemideae</taxon>
        <taxon>Artemisiinae</taxon>
        <taxon>Artemisia</taxon>
    </lineage>
</organism>
<dbReference type="InterPro" id="IPR000109">
    <property type="entry name" value="POT_fam"/>
</dbReference>
<feature type="transmembrane region" description="Helical" evidence="7">
    <location>
        <begin position="545"/>
        <end position="563"/>
    </location>
</feature>
<name>A0A2U1NXM7_ARTAN</name>
<comment type="subcellular location">
    <subcellularLocation>
        <location evidence="1">Membrane</location>
        <topology evidence="1">Multi-pass membrane protein</topology>
    </subcellularLocation>
</comment>
<evidence type="ECO:0000313" key="8">
    <source>
        <dbReference type="EMBL" id="PWA78272.1"/>
    </source>
</evidence>
<protein>
    <submittedName>
        <fullName evidence="8">Proton-dependent oligopeptide transporter family</fullName>
    </submittedName>
</protein>
<evidence type="ECO:0000313" key="9">
    <source>
        <dbReference type="Proteomes" id="UP000245207"/>
    </source>
</evidence>
<dbReference type="GO" id="GO:0022857">
    <property type="term" value="F:transmembrane transporter activity"/>
    <property type="evidence" value="ECO:0007669"/>
    <property type="project" value="InterPro"/>
</dbReference>